<sequence>MSANTSRQDLCPICNEEIEISKNNWVAIQWKRIIEDKSQKRAIIETASRLIKSDIKSEVVTLPNRYLSTLSFLPTSLRTLLEALFYGKDTIEQDKPRFLDYDKRRHAGNAELEWKDAYFSSGEPAP</sequence>
<proteinExistence type="predicted"/>
<evidence type="ECO:0000313" key="1">
    <source>
        <dbReference type="EMBL" id="KAH3882669.1"/>
    </source>
</evidence>
<gene>
    <name evidence="1" type="ORF">DPMN_006613</name>
</gene>
<dbReference type="Proteomes" id="UP000828390">
    <property type="component" value="Unassembled WGS sequence"/>
</dbReference>
<evidence type="ECO:0000313" key="2">
    <source>
        <dbReference type="Proteomes" id="UP000828390"/>
    </source>
</evidence>
<comment type="caution">
    <text evidence="1">The sequence shown here is derived from an EMBL/GenBank/DDBJ whole genome shotgun (WGS) entry which is preliminary data.</text>
</comment>
<reference evidence="1" key="1">
    <citation type="journal article" date="2019" name="bioRxiv">
        <title>The Genome of the Zebra Mussel, Dreissena polymorpha: A Resource for Invasive Species Research.</title>
        <authorList>
            <person name="McCartney M.A."/>
            <person name="Auch B."/>
            <person name="Kono T."/>
            <person name="Mallez S."/>
            <person name="Zhang Y."/>
            <person name="Obille A."/>
            <person name="Becker A."/>
            <person name="Abrahante J.E."/>
            <person name="Garbe J."/>
            <person name="Badalamenti J.P."/>
            <person name="Herman A."/>
            <person name="Mangelson H."/>
            <person name="Liachko I."/>
            <person name="Sullivan S."/>
            <person name="Sone E.D."/>
            <person name="Koren S."/>
            <person name="Silverstein K.A.T."/>
            <person name="Beckman K.B."/>
            <person name="Gohl D.M."/>
        </authorList>
    </citation>
    <scope>NUCLEOTIDE SEQUENCE</scope>
    <source>
        <strain evidence="1">Duluth1</strain>
        <tissue evidence="1">Whole animal</tissue>
    </source>
</reference>
<protein>
    <submittedName>
        <fullName evidence="1">Uncharacterized protein</fullName>
    </submittedName>
</protein>
<organism evidence="1 2">
    <name type="scientific">Dreissena polymorpha</name>
    <name type="common">Zebra mussel</name>
    <name type="synonym">Mytilus polymorpha</name>
    <dbReference type="NCBI Taxonomy" id="45954"/>
    <lineage>
        <taxon>Eukaryota</taxon>
        <taxon>Metazoa</taxon>
        <taxon>Spiralia</taxon>
        <taxon>Lophotrochozoa</taxon>
        <taxon>Mollusca</taxon>
        <taxon>Bivalvia</taxon>
        <taxon>Autobranchia</taxon>
        <taxon>Heteroconchia</taxon>
        <taxon>Euheterodonta</taxon>
        <taxon>Imparidentia</taxon>
        <taxon>Neoheterodontei</taxon>
        <taxon>Myida</taxon>
        <taxon>Dreissenoidea</taxon>
        <taxon>Dreissenidae</taxon>
        <taxon>Dreissena</taxon>
    </lineage>
</organism>
<name>A0A9D4MVS4_DREPO</name>
<keyword evidence="2" id="KW-1185">Reference proteome</keyword>
<dbReference type="EMBL" id="JAIWYP010000001">
    <property type="protein sequence ID" value="KAH3882669.1"/>
    <property type="molecule type" value="Genomic_DNA"/>
</dbReference>
<accession>A0A9D4MVS4</accession>
<reference evidence="1" key="2">
    <citation type="submission" date="2020-11" db="EMBL/GenBank/DDBJ databases">
        <authorList>
            <person name="McCartney M.A."/>
            <person name="Auch B."/>
            <person name="Kono T."/>
            <person name="Mallez S."/>
            <person name="Becker A."/>
            <person name="Gohl D.M."/>
            <person name="Silverstein K.A.T."/>
            <person name="Koren S."/>
            <person name="Bechman K.B."/>
            <person name="Herman A."/>
            <person name="Abrahante J.E."/>
            <person name="Garbe J."/>
        </authorList>
    </citation>
    <scope>NUCLEOTIDE SEQUENCE</scope>
    <source>
        <strain evidence="1">Duluth1</strain>
        <tissue evidence="1">Whole animal</tissue>
    </source>
</reference>
<dbReference type="AlphaFoldDB" id="A0A9D4MVS4"/>